<dbReference type="SUPFAM" id="SSF51735">
    <property type="entry name" value="NAD(P)-binding Rossmann-fold domains"/>
    <property type="match status" value="1"/>
</dbReference>
<dbReference type="Gene3D" id="3.40.50.720">
    <property type="entry name" value="NAD(P)-binding Rossmann-like Domain"/>
    <property type="match status" value="1"/>
</dbReference>
<feature type="binding site" evidence="13">
    <location>
        <position position="147"/>
    </location>
    <ligand>
        <name>substrate</name>
    </ligand>
</feature>
<keyword evidence="7 12" id="KW-0521">NADP</keyword>
<dbReference type="GO" id="GO:0047850">
    <property type="term" value="F:diaminopimelate dehydrogenase activity"/>
    <property type="evidence" value="ECO:0007669"/>
    <property type="project" value="UniProtKB-UniRule"/>
</dbReference>
<dbReference type="AlphaFoldDB" id="A0A1H0Y4B2"/>
<feature type="binding site" evidence="13">
    <location>
        <position position="275"/>
    </location>
    <ligand>
        <name>substrate</name>
    </ligand>
</feature>
<dbReference type="CDD" id="cd02270">
    <property type="entry name" value="meso-DAPDH_N"/>
    <property type="match status" value="1"/>
</dbReference>
<dbReference type="OrthoDB" id="9779394at2"/>
<evidence type="ECO:0000256" key="9">
    <source>
        <dbReference type="ARBA" id="ARBA00023002"/>
    </source>
</evidence>
<feature type="binding site" evidence="13">
    <location>
        <position position="172"/>
    </location>
    <ligand>
        <name>substrate</name>
    </ligand>
</feature>
<feature type="domain" description="Meso-diaminopimelate D-dehydrogenase C-terminal" evidence="14">
    <location>
        <begin position="121"/>
        <end position="274"/>
    </location>
</feature>
<evidence type="ECO:0000313" key="16">
    <source>
        <dbReference type="Proteomes" id="UP000199481"/>
    </source>
</evidence>
<dbReference type="NCBIfam" id="TIGR01921">
    <property type="entry name" value="DAP-DH"/>
    <property type="match status" value="1"/>
</dbReference>
<evidence type="ECO:0000256" key="12">
    <source>
        <dbReference type="PIRNR" id="PIRNR025648"/>
    </source>
</evidence>
<keyword evidence="13" id="KW-0547">Nucleotide-binding</keyword>
<feature type="binding site" evidence="13">
    <location>
        <position position="198"/>
    </location>
    <ligand>
        <name>substrate</name>
    </ligand>
</feature>
<name>A0A1H0Y4B2_9LACT</name>
<protein>
    <recommendedName>
        <fullName evidence="5 12">Meso-diaminopimelate D-dehydrogenase</fullName>
        <shortName evidence="12">DAPDH</shortName>
        <shortName evidence="12">Meso-DAP dehydrogenase</shortName>
        <ecNumber evidence="4 12">1.4.1.16</ecNumber>
    </recommendedName>
</protein>
<keyword evidence="6 12" id="KW-0028">Amino-acid biosynthesis</keyword>
<feature type="binding site" evidence="13">
    <location>
        <begin position="12"/>
        <end position="15"/>
    </location>
    <ligand>
        <name>NADP(+)</name>
        <dbReference type="ChEBI" id="CHEBI:58349"/>
    </ligand>
</feature>
<keyword evidence="10 12" id="KW-0457">Lysine biosynthesis</keyword>
<dbReference type="Gene3D" id="3.30.360.10">
    <property type="entry name" value="Dihydrodipicolinate Reductase, domain 2"/>
    <property type="match status" value="1"/>
</dbReference>
<keyword evidence="16" id="KW-1185">Reference proteome</keyword>
<dbReference type="RefSeq" id="WP_089975228.1">
    <property type="nucleotide sequence ID" value="NZ_CP084916.1"/>
</dbReference>
<evidence type="ECO:0000256" key="7">
    <source>
        <dbReference type="ARBA" id="ARBA00022857"/>
    </source>
</evidence>
<dbReference type="InterPro" id="IPR010190">
    <property type="entry name" value="Diaminopimelate_DH_Ddh"/>
</dbReference>
<evidence type="ECO:0000256" key="6">
    <source>
        <dbReference type="ARBA" id="ARBA00022605"/>
    </source>
</evidence>
<dbReference type="GO" id="GO:0019877">
    <property type="term" value="P:diaminopimelate biosynthetic process"/>
    <property type="evidence" value="ECO:0007669"/>
    <property type="project" value="UniProtKB-UniRule"/>
</dbReference>
<comment type="function">
    <text evidence="12">Catalyzes the reversible NADPH-dependent reductive amination of L-2-amino-6-oxopimelate, the acyclic form of L-tetrahydrodipicolinate, to generate the meso compound, D,L-2,6-diaminopimelate.</text>
</comment>
<dbReference type="Proteomes" id="UP000199481">
    <property type="component" value="Unassembled WGS sequence"/>
</dbReference>
<evidence type="ECO:0000256" key="8">
    <source>
        <dbReference type="ARBA" id="ARBA00022915"/>
    </source>
</evidence>
<evidence type="ECO:0000256" key="10">
    <source>
        <dbReference type="ARBA" id="ARBA00023154"/>
    </source>
</evidence>
<dbReference type="EMBL" id="FNJW01000008">
    <property type="protein sequence ID" value="SDQ09915.1"/>
    <property type="molecule type" value="Genomic_DNA"/>
</dbReference>
<proteinExistence type="inferred from homology"/>
<comment type="similarity">
    <text evidence="2 12">Belongs to the diaminopimelate dehydrogenase family.</text>
</comment>
<dbReference type="SUPFAM" id="SSF55347">
    <property type="entry name" value="Glyceraldehyde-3-phosphate dehydrogenase-like, C-terminal domain"/>
    <property type="match status" value="1"/>
</dbReference>
<feature type="binding site" evidence="13">
    <location>
        <begin position="120"/>
        <end position="124"/>
    </location>
    <ligand>
        <name>NADP(+)</name>
        <dbReference type="ChEBI" id="CHEBI:58349"/>
    </ligand>
</feature>
<evidence type="ECO:0000259" key="14">
    <source>
        <dbReference type="Pfam" id="PF16654"/>
    </source>
</evidence>
<accession>A0A1H0Y4B2</accession>
<dbReference type="InterPro" id="IPR036291">
    <property type="entry name" value="NAD(P)-bd_dom_sf"/>
</dbReference>
<evidence type="ECO:0000256" key="3">
    <source>
        <dbReference type="ARBA" id="ARBA00011738"/>
    </source>
</evidence>
<dbReference type="PIRSF" id="PIRSF025648">
    <property type="entry name" value="DDH"/>
    <property type="match status" value="1"/>
</dbReference>
<comment type="pathway">
    <text evidence="1 12">Amino-acid biosynthesis; L-lysine biosynthesis via DAP pathway; DL-2,6-diaminopimelate from (S)-tetrahydrodipicolinate: step 1/1.</text>
</comment>
<evidence type="ECO:0000256" key="1">
    <source>
        <dbReference type="ARBA" id="ARBA00004896"/>
    </source>
</evidence>
<dbReference type="UniPathway" id="UPA00034">
    <property type="reaction ID" value="UER00026"/>
</dbReference>
<feature type="binding site" evidence="13">
    <location>
        <position position="248"/>
    </location>
    <ligand>
        <name>substrate</name>
    </ligand>
</feature>
<keyword evidence="9 12" id="KW-0560">Oxidoreductase</keyword>
<evidence type="ECO:0000256" key="2">
    <source>
        <dbReference type="ARBA" id="ARBA00007442"/>
    </source>
</evidence>
<evidence type="ECO:0000256" key="4">
    <source>
        <dbReference type="ARBA" id="ARBA00012080"/>
    </source>
</evidence>
<comment type="subunit">
    <text evidence="3 12">Homodimer.</text>
</comment>
<dbReference type="GO" id="GO:0000166">
    <property type="term" value="F:nucleotide binding"/>
    <property type="evidence" value="ECO:0007669"/>
    <property type="project" value="UniProtKB-KW"/>
</dbReference>
<organism evidence="15 16">
    <name type="scientific">Carnobacterium viridans</name>
    <dbReference type="NCBI Taxonomy" id="174587"/>
    <lineage>
        <taxon>Bacteria</taxon>
        <taxon>Bacillati</taxon>
        <taxon>Bacillota</taxon>
        <taxon>Bacilli</taxon>
        <taxon>Lactobacillales</taxon>
        <taxon>Carnobacteriaceae</taxon>
        <taxon>Carnobacterium</taxon>
    </lineage>
</organism>
<feature type="binding site" evidence="13">
    <location>
        <begin position="68"/>
        <end position="71"/>
    </location>
    <ligand>
        <name>NADP(+)</name>
        <dbReference type="ChEBI" id="CHEBI:58349"/>
    </ligand>
</feature>
<reference evidence="16" key="1">
    <citation type="submission" date="2016-10" db="EMBL/GenBank/DDBJ databases">
        <authorList>
            <person name="Varghese N."/>
            <person name="Submissions S."/>
        </authorList>
    </citation>
    <scope>NUCLEOTIDE SEQUENCE [LARGE SCALE GENOMIC DNA]</scope>
    <source>
        <strain evidence="16">MPL-11</strain>
    </source>
</reference>
<keyword evidence="8 12" id="KW-0220">Diaminopimelate biosynthesis</keyword>
<evidence type="ECO:0000256" key="5">
    <source>
        <dbReference type="ARBA" id="ARBA00021654"/>
    </source>
</evidence>
<sequence length="325" mass="35965">MTQKIRIGLVGYGNIGRGVELAISQFKDMEGVAVFTRRNPADVDSNLPTVSIDDILDYKDAIDVLLLCGGSATDLPQQGPELAKHFSTIDSYDNHGEIPAYFDAIDLAANSGQNISIISVGWDPGLFSLNRALFEAVLPVGQTYTFWGKGLSQGHSDAIRRIAGVNKGVQYTVPLDQALNEVRKGENPELTTREKHMRICYIVSDEGANQSEIEHTIKTMPNYFEPYETVVHFITEEQFEQDHQKMPHGGFVIRTGESETGSKQKAEFQLELESNPEFTSSILVAYARAAVKFKQEGKTGAFSVLDVPMTYLSDKSPAQLRKELL</sequence>
<gene>
    <name evidence="15" type="ORF">SAMN04487752_0688</name>
</gene>
<evidence type="ECO:0000256" key="11">
    <source>
        <dbReference type="ARBA" id="ARBA00052023"/>
    </source>
</evidence>
<evidence type="ECO:0000256" key="13">
    <source>
        <dbReference type="PIRSR" id="PIRSR025648-1"/>
    </source>
</evidence>
<feature type="binding site" evidence="13">
    <location>
        <begin position="36"/>
        <end position="38"/>
    </location>
    <ligand>
        <name>NADP(+)</name>
        <dbReference type="ChEBI" id="CHEBI:58349"/>
    </ligand>
</feature>
<dbReference type="GO" id="GO:0009089">
    <property type="term" value="P:lysine biosynthetic process via diaminopimelate"/>
    <property type="evidence" value="ECO:0007669"/>
    <property type="project" value="UniProtKB-UniRule"/>
</dbReference>
<feature type="binding site" evidence="13">
    <location>
        <begin position="91"/>
        <end position="93"/>
    </location>
    <ligand>
        <name>NADP(+)</name>
        <dbReference type="ChEBI" id="CHEBI:58349"/>
    </ligand>
</feature>
<evidence type="ECO:0000313" key="15">
    <source>
        <dbReference type="EMBL" id="SDQ09915.1"/>
    </source>
</evidence>
<dbReference type="EC" id="1.4.1.16" evidence="4 12"/>
<dbReference type="Pfam" id="PF16654">
    <property type="entry name" value="DAPDH_C"/>
    <property type="match status" value="1"/>
</dbReference>
<dbReference type="InterPro" id="IPR032094">
    <property type="entry name" value="Meso-DAP_DH_C"/>
</dbReference>
<comment type="catalytic activity">
    <reaction evidence="11 12">
        <text>meso-2,6-diaminopimelate + NADP(+) + H2O = (S)-2-amino-6-oxoheptanedioate + NH4(+) + NADPH + H(+)</text>
        <dbReference type="Rhea" id="RHEA:13561"/>
        <dbReference type="ChEBI" id="CHEBI:15377"/>
        <dbReference type="ChEBI" id="CHEBI:15378"/>
        <dbReference type="ChEBI" id="CHEBI:28938"/>
        <dbReference type="ChEBI" id="CHEBI:57783"/>
        <dbReference type="ChEBI" id="CHEBI:57791"/>
        <dbReference type="ChEBI" id="CHEBI:58349"/>
        <dbReference type="ChEBI" id="CHEBI:58556"/>
        <dbReference type="EC" id="1.4.1.16"/>
    </reaction>
</comment>